<evidence type="ECO:0000313" key="1">
    <source>
        <dbReference type="EMBL" id="GCA63598.1"/>
    </source>
</evidence>
<dbReference type="Proteomes" id="UP000265618">
    <property type="component" value="Unassembled WGS sequence"/>
</dbReference>
<name>A0A391NWR8_9EUKA</name>
<proteinExistence type="predicted"/>
<dbReference type="EMBL" id="BDIP01004181">
    <property type="protein sequence ID" value="GCA63598.1"/>
    <property type="molecule type" value="Genomic_DNA"/>
</dbReference>
<reference evidence="1 2" key="1">
    <citation type="journal article" date="2018" name="PLoS ONE">
        <title>The draft genome of Kipferlia bialata reveals reductive genome evolution in fornicate parasites.</title>
        <authorList>
            <person name="Tanifuji G."/>
            <person name="Takabayashi S."/>
            <person name="Kume K."/>
            <person name="Takagi M."/>
            <person name="Nakayama T."/>
            <person name="Kamikawa R."/>
            <person name="Inagaki Y."/>
            <person name="Hashimoto T."/>
        </authorList>
    </citation>
    <scope>NUCLEOTIDE SEQUENCE [LARGE SCALE GENOMIC DNA]</scope>
    <source>
        <strain evidence="1">NY0173</strain>
    </source>
</reference>
<sequence>MPEGAEACLSDLTWLSATDKCHILTLAETLVFACVAPGVRSQISACRMGEVSLTEYSPDSGECRSLPVPSVGSDVPKTYVPMALAVVSGSLTLLYGTEYGPNDAGLYSLSSDGSSWQLTGEPRSAMSTKAVRGMYAVNESTLLLVSGPEVGSPGTTHTVWDMVSGERVRWCGPYSASGTGGVYSVSIGKRGYRLHKAVVDTRLLYPHPSMLWAED</sequence>
<protein>
    <submittedName>
        <fullName evidence="1">Uncharacterized protein</fullName>
    </submittedName>
</protein>
<comment type="caution">
    <text evidence="1">The sequence shown here is derived from an EMBL/GenBank/DDBJ whole genome shotgun (WGS) entry which is preliminary data.</text>
</comment>
<evidence type="ECO:0000313" key="2">
    <source>
        <dbReference type="Proteomes" id="UP000265618"/>
    </source>
</evidence>
<organism evidence="1 2">
    <name type="scientific">Kipferlia bialata</name>
    <dbReference type="NCBI Taxonomy" id="797122"/>
    <lineage>
        <taxon>Eukaryota</taxon>
        <taxon>Metamonada</taxon>
        <taxon>Carpediemonas-like organisms</taxon>
        <taxon>Kipferlia</taxon>
    </lineage>
</organism>
<accession>A0A391NWR8</accession>
<gene>
    <name evidence="1" type="ORF">KIPB_010840</name>
</gene>
<dbReference type="AlphaFoldDB" id="A0A391NWR8"/>
<keyword evidence="2" id="KW-1185">Reference proteome</keyword>